<dbReference type="SMART" id="SM00108">
    <property type="entry name" value="B_lectin"/>
    <property type="match status" value="1"/>
</dbReference>
<sequence length="275" mass="29450">MDTLHTDESFGVDGHLDSANGKVRLVLQSDGNLVLYRNDSGQALWASDTVGSGADRVVMQGDGNAVLYSGAAPHWATGTDGHPGTRLVLQDDGNLVVYGADSAALWASNTVTDWSARTASSGDVHLGTARWMNTTAQLSAGGTITGTTRIWCTWALRGYTGSVAPIVLDAQDRVLWPENVRDVKQQYGVDGTAIPFKPSDRTESWSVNVPTEIMQSGQVHRLALLHFLDGKNRLLEDIKILGEIVGAIIEVIRIIIESMKNGNEAPENGTGIVLT</sequence>
<dbReference type="EMBL" id="JASVWF010000002">
    <property type="protein sequence ID" value="MDL5156584.1"/>
    <property type="molecule type" value="Genomic_DNA"/>
</dbReference>
<evidence type="ECO:0000313" key="2">
    <source>
        <dbReference type="EMBL" id="MDL5156584.1"/>
    </source>
</evidence>
<comment type="caution">
    <text evidence="2">The sequence shown here is derived from an EMBL/GenBank/DDBJ whole genome shotgun (WGS) entry which is preliminary data.</text>
</comment>
<keyword evidence="3" id="KW-1185">Reference proteome</keyword>
<name>A0ABT7M8R5_9PSEU</name>
<dbReference type="RefSeq" id="WP_286052885.1">
    <property type="nucleotide sequence ID" value="NZ_JASVWF010000002.1"/>
</dbReference>
<dbReference type="Proteomes" id="UP001231924">
    <property type="component" value="Unassembled WGS sequence"/>
</dbReference>
<protein>
    <recommendedName>
        <fullName evidence="1">Bulb-type lectin domain-containing protein</fullName>
    </recommendedName>
</protein>
<dbReference type="Gene3D" id="2.90.10.10">
    <property type="entry name" value="Bulb-type lectin domain"/>
    <property type="match status" value="2"/>
</dbReference>
<dbReference type="CDD" id="cd00028">
    <property type="entry name" value="B_lectin"/>
    <property type="match status" value="1"/>
</dbReference>
<accession>A0ABT7M8R5</accession>
<dbReference type="SUPFAM" id="SSF51110">
    <property type="entry name" value="alpha-D-mannose-specific plant lectins"/>
    <property type="match status" value="1"/>
</dbReference>
<dbReference type="InterPro" id="IPR001480">
    <property type="entry name" value="Bulb-type_lectin_dom"/>
</dbReference>
<feature type="domain" description="Bulb-type lectin" evidence="1">
    <location>
        <begin position="1"/>
        <end position="110"/>
    </location>
</feature>
<proteinExistence type="predicted"/>
<dbReference type="InterPro" id="IPR036426">
    <property type="entry name" value="Bulb-type_lectin_dom_sf"/>
</dbReference>
<dbReference type="PROSITE" id="PS50927">
    <property type="entry name" value="BULB_LECTIN"/>
    <property type="match status" value="1"/>
</dbReference>
<evidence type="ECO:0000259" key="1">
    <source>
        <dbReference type="PROSITE" id="PS50927"/>
    </source>
</evidence>
<evidence type="ECO:0000313" key="3">
    <source>
        <dbReference type="Proteomes" id="UP001231924"/>
    </source>
</evidence>
<reference evidence="2 3" key="1">
    <citation type="submission" date="2023-06" db="EMBL/GenBank/DDBJ databases">
        <title>Actinomycetospora Odt1-22.</title>
        <authorList>
            <person name="Supong K."/>
        </authorList>
    </citation>
    <scope>NUCLEOTIDE SEQUENCE [LARGE SCALE GENOMIC DNA]</scope>
    <source>
        <strain evidence="2 3">Odt1-22</strain>
    </source>
</reference>
<gene>
    <name evidence="2" type="ORF">QRT03_11485</name>
</gene>
<organism evidence="2 3">
    <name type="scientific">Actinomycetospora termitidis</name>
    <dbReference type="NCBI Taxonomy" id="3053470"/>
    <lineage>
        <taxon>Bacteria</taxon>
        <taxon>Bacillati</taxon>
        <taxon>Actinomycetota</taxon>
        <taxon>Actinomycetes</taxon>
        <taxon>Pseudonocardiales</taxon>
        <taxon>Pseudonocardiaceae</taxon>
        <taxon>Actinomycetospora</taxon>
    </lineage>
</organism>